<organism evidence="1 2">
    <name type="scientific">Parthenolecanium corni</name>
    <dbReference type="NCBI Taxonomy" id="536013"/>
    <lineage>
        <taxon>Eukaryota</taxon>
        <taxon>Metazoa</taxon>
        <taxon>Ecdysozoa</taxon>
        <taxon>Arthropoda</taxon>
        <taxon>Hexapoda</taxon>
        <taxon>Insecta</taxon>
        <taxon>Pterygota</taxon>
        <taxon>Neoptera</taxon>
        <taxon>Paraneoptera</taxon>
        <taxon>Hemiptera</taxon>
        <taxon>Sternorrhyncha</taxon>
        <taxon>Coccoidea</taxon>
        <taxon>Coccidae</taxon>
        <taxon>Parthenolecanium</taxon>
    </lineage>
</organism>
<name>A0AAN9TRY8_9HEMI</name>
<proteinExistence type="predicted"/>
<comment type="caution">
    <text evidence="1">The sequence shown here is derived from an EMBL/GenBank/DDBJ whole genome shotgun (WGS) entry which is preliminary data.</text>
</comment>
<evidence type="ECO:0000313" key="2">
    <source>
        <dbReference type="Proteomes" id="UP001367676"/>
    </source>
</evidence>
<sequence length="93" mass="10324">MFKYLPTQRSVMSLPVHNANALAANTVCRLETFYGGVDTHEFFADVRIDAACQHATLFDMGNATPNFMYRPIPSCYVHSAEARKGDCSGQPSY</sequence>
<protein>
    <submittedName>
        <fullName evidence="1">Uncharacterized protein</fullName>
    </submittedName>
</protein>
<dbReference type="Proteomes" id="UP001367676">
    <property type="component" value="Unassembled WGS sequence"/>
</dbReference>
<dbReference type="AlphaFoldDB" id="A0AAN9TRY8"/>
<keyword evidence="2" id="KW-1185">Reference proteome</keyword>
<dbReference type="EMBL" id="JBBCAQ010000028">
    <property type="protein sequence ID" value="KAK7585884.1"/>
    <property type="molecule type" value="Genomic_DNA"/>
</dbReference>
<reference evidence="1 2" key="1">
    <citation type="submission" date="2024-03" db="EMBL/GenBank/DDBJ databases">
        <title>Adaptation during the transition from Ophiocordyceps entomopathogen to insect associate is accompanied by gene loss and intensified selection.</title>
        <authorList>
            <person name="Ward C.M."/>
            <person name="Onetto C.A."/>
            <person name="Borneman A.R."/>
        </authorList>
    </citation>
    <scope>NUCLEOTIDE SEQUENCE [LARGE SCALE GENOMIC DNA]</scope>
    <source>
        <strain evidence="1">AWRI1</strain>
        <tissue evidence="1">Single Adult Female</tissue>
    </source>
</reference>
<accession>A0AAN9TRY8</accession>
<gene>
    <name evidence="1" type="ORF">V9T40_000063</name>
</gene>
<evidence type="ECO:0000313" key="1">
    <source>
        <dbReference type="EMBL" id="KAK7585884.1"/>
    </source>
</evidence>